<reference evidence="7" key="1">
    <citation type="journal article" date="2021" name="G3 (Bethesda)">
        <title>Genome and transcriptome analysis of the beet armyworm Spodoptera exigua reveals targets for pest control. .</title>
        <authorList>
            <person name="Simon S."/>
            <person name="Breeschoten T."/>
            <person name="Jansen H.J."/>
            <person name="Dirks R.P."/>
            <person name="Schranz M.E."/>
            <person name="Ros V.I.D."/>
        </authorList>
    </citation>
    <scope>NUCLEOTIDE SEQUENCE</scope>
    <source>
        <strain evidence="7">TB_SE_WUR_2020</strain>
    </source>
</reference>
<dbReference type="EMBL" id="JACEFF010000192">
    <property type="protein sequence ID" value="KAH9642268.1"/>
    <property type="molecule type" value="Genomic_DNA"/>
</dbReference>
<gene>
    <name evidence="8" type="ORF">HF086_009632</name>
    <name evidence="7" type="ORF">HF086_014073</name>
</gene>
<name>A0A922MLS6_SPOEX</name>
<proteinExistence type="predicted"/>
<evidence type="ECO:0000256" key="1">
    <source>
        <dbReference type="ARBA" id="ARBA00004123"/>
    </source>
</evidence>
<organism evidence="7 9">
    <name type="scientific">Spodoptera exigua</name>
    <name type="common">Beet armyworm</name>
    <name type="synonym">Noctua fulgens</name>
    <dbReference type="NCBI Taxonomy" id="7107"/>
    <lineage>
        <taxon>Eukaryota</taxon>
        <taxon>Metazoa</taxon>
        <taxon>Ecdysozoa</taxon>
        <taxon>Arthropoda</taxon>
        <taxon>Hexapoda</taxon>
        <taxon>Insecta</taxon>
        <taxon>Pterygota</taxon>
        <taxon>Neoptera</taxon>
        <taxon>Endopterygota</taxon>
        <taxon>Lepidoptera</taxon>
        <taxon>Glossata</taxon>
        <taxon>Ditrysia</taxon>
        <taxon>Noctuoidea</taxon>
        <taxon>Noctuidae</taxon>
        <taxon>Amphipyrinae</taxon>
        <taxon>Spodoptera</taxon>
    </lineage>
</organism>
<keyword evidence="4" id="KW-0862">Zinc</keyword>
<evidence type="ECO:0000259" key="6">
    <source>
        <dbReference type="Pfam" id="PF05699"/>
    </source>
</evidence>
<evidence type="ECO:0000256" key="5">
    <source>
        <dbReference type="ARBA" id="ARBA00023242"/>
    </source>
</evidence>
<evidence type="ECO:0000313" key="7">
    <source>
        <dbReference type="EMBL" id="KAH9639209.1"/>
    </source>
</evidence>
<feature type="domain" description="HAT C-terminal dimerisation" evidence="6">
    <location>
        <begin position="259"/>
        <end position="339"/>
    </location>
</feature>
<dbReference type="PANTHER" id="PTHR46481:SF10">
    <property type="entry name" value="ZINC FINGER BED DOMAIN-CONTAINING PROTEIN 39"/>
    <property type="match status" value="1"/>
</dbReference>
<evidence type="ECO:0000256" key="4">
    <source>
        <dbReference type="ARBA" id="ARBA00022833"/>
    </source>
</evidence>
<evidence type="ECO:0000256" key="2">
    <source>
        <dbReference type="ARBA" id="ARBA00022723"/>
    </source>
</evidence>
<keyword evidence="3" id="KW-0863">Zinc-finger</keyword>
<dbReference type="Pfam" id="PF05699">
    <property type="entry name" value="Dimer_Tnp_hAT"/>
    <property type="match status" value="1"/>
</dbReference>
<keyword evidence="5" id="KW-0539">Nucleus</keyword>
<dbReference type="InterPro" id="IPR012337">
    <property type="entry name" value="RNaseH-like_sf"/>
</dbReference>
<comment type="caution">
    <text evidence="7">The sequence shown here is derived from an EMBL/GenBank/DDBJ whole genome shotgun (WGS) entry which is preliminary data.</text>
</comment>
<comment type="subcellular location">
    <subcellularLocation>
        <location evidence="1">Nucleus</location>
    </subcellularLocation>
</comment>
<dbReference type="PANTHER" id="PTHR46481">
    <property type="entry name" value="ZINC FINGER BED DOMAIN-CONTAINING PROTEIN 4"/>
    <property type="match status" value="1"/>
</dbReference>
<dbReference type="GO" id="GO:0046983">
    <property type="term" value="F:protein dimerization activity"/>
    <property type="evidence" value="ECO:0007669"/>
    <property type="project" value="InterPro"/>
</dbReference>
<sequence>MKNHLKAKHPDKFSEIYGGSSSCVVPAISTSSTASTCTTASQPSLQKQLTLAETVERKQYWGINDSKSQEFHYLIGEMIALDNEPLSIVDRVGFNRLMQKAVPSISTRETEGNSKELKLPEHRLVQDISTRWNSTYYLQERLLEQRRAVSLYIADHNKLGNLTPQQWNLMEQCIILLKPFEEITKITSSEKARQSLLLEGLKLSCGEEDASSSGGDSPPLKKRAGSSMSVHDSFWDCFNEVVKDNNQTEDSDNTAIANELDFYLKMVPLDRKSDPYAWWAANAKQFPILVKFAQIYLSSPCSSVYSERLFSEAGLVYENKRNRLLPKNAENLVFIHHNLPLVDFQY</sequence>
<evidence type="ECO:0000256" key="3">
    <source>
        <dbReference type="ARBA" id="ARBA00022771"/>
    </source>
</evidence>
<dbReference type="SUPFAM" id="SSF53098">
    <property type="entry name" value="Ribonuclease H-like"/>
    <property type="match status" value="1"/>
</dbReference>
<dbReference type="EMBL" id="JACEFF010000350">
    <property type="protein sequence ID" value="KAH9639209.1"/>
    <property type="molecule type" value="Genomic_DNA"/>
</dbReference>
<dbReference type="Proteomes" id="UP000814243">
    <property type="component" value="Unassembled WGS sequence"/>
</dbReference>
<dbReference type="AlphaFoldDB" id="A0A922MLS6"/>
<evidence type="ECO:0000313" key="8">
    <source>
        <dbReference type="EMBL" id="KAH9642268.1"/>
    </source>
</evidence>
<evidence type="ECO:0000313" key="9">
    <source>
        <dbReference type="Proteomes" id="UP000814243"/>
    </source>
</evidence>
<dbReference type="InterPro" id="IPR052035">
    <property type="entry name" value="ZnF_BED_domain_contain"/>
</dbReference>
<keyword evidence="2" id="KW-0479">Metal-binding</keyword>
<dbReference type="InterPro" id="IPR008906">
    <property type="entry name" value="HATC_C_dom"/>
</dbReference>
<accession>A0A922MLS6</accession>
<protein>
    <recommendedName>
        <fullName evidence="6">HAT C-terminal dimerisation domain-containing protein</fullName>
    </recommendedName>
</protein>